<sequence>MKSKSQKRLLFITLIGSITTIGSTVVSCSNFLSKHNNSQSFKNIPTISNSLNKINNQNINNNSNQISHTSSNSYKNKTNNTNNQNINISNSSIFVNNQTNTLNNKDFTNFYPTKDFEEFIPKTLTEEQIKQIILNNSLSLNHFSHPKFKINSSFVFLEGKDKKAQLKLIDLETNKEIKENVRWYQRTKYPDDVLKPGQTNESSQLELKDDGTIISKNHTNDNAQVSQIWAEYKGYLYSTFVEVLSENNAKSVDEENQARQEAKKIIKENNWQNLPVLEQITKAYEWVTTNIKYDWNLENLFSNQSAYSGLVLKNTVCTGYAKAFKMIMDELNIPSRIITGTARFGNLTGRGSRHAWNMVEIDGKWYHVDPTSDRVEKNQKQEYRFFLLHDDDYDDNTLFFRNDKEKLGSRFRNLKIDKFVETKEDVLALIDKEFQKNKKLTSLEVNVNPKNFKEVNKAFEERNIKLKEGQSFKDFGRVGWANYKKIVYYFDTNNAKEIKEADVELSKHNESSESMGEYAIKIKSKTNINENLPDLQPKNFIIKNAFVNKVKKVDDGYVLILDHFNNFGDVKIKIESIKRQGFNFKLTNNTFEFNVKQHDKPSAILQTTSDHGVILTNVNAGMEYRSNYDQWKDITSDNFKIDDIKPGSFSIRWKNTNNKFSSDIQTFEIIKPSIISNEIKVYSDMITGVNNMMEYRLKEDQNWIPIKANKLVKLKKGIYQIRIKPNQTNLPSEIQEVNVINDMN</sequence>
<dbReference type="SMART" id="SM00460">
    <property type="entry name" value="TGc"/>
    <property type="match status" value="1"/>
</dbReference>
<gene>
    <name evidence="2" type="ORF">MCAPa_3540</name>
</gene>
<reference evidence="2 3" key="1">
    <citation type="submission" date="2014-02" db="EMBL/GenBank/DDBJ databases">
        <title>Genome sequence of Mycoplasma capricolum subsp. capricolum strain 14232.</title>
        <authorList>
            <person name="Sirand-Pugnet P."/>
            <person name="Breton M."/>
            <person name="Dordet-Frisoni E."/>
            <person name="Baranowski E."/>
            <person name="Barre A."/>
            <person name="Couture C."/>
            <person name="Dupuy V."/>
            <person name="Gaurivaud P."/>
            <person name="Jacob D."/>
            <person name="Lemaitre C."/>
            <person name="Manso-Silvan L."/>
            <person name="Nikolski M."/>
            <person name="Nouvel L.-X."/>
            <person name="Poumarat F."/>
            <person name="Tardy F."/>
            <person name="Thebault P."/>
            <person name="Theil S."/>
            <person name="Citti C."/>
            <person name="Thiaucourt F."/>
            <person name="Blanchard A."/>
        </authorList>
    </citation>
    <scope>NUCLEOTIDE SEQUENCE [LARGE SCALE GENOMIC DNA]</scope>
    <source>
        <strain evidence="2 3">14232</strain>
    </source>
</reference>
<proteinExistence type="predicted"/>
<name>A0A084EMX8_MYCCA</name>
<dbReference type="AlphaFoldDB" id="A0A084EMX8"/>
<dbReference type="RefSeq" id="WP_036431674.1">
    <property type="nucleotide sequence ID" value="NZ_JFDO01000015.1"/>
</dbReference>
<dbReference type="Proteomes" id="UP000028533">
    <property type="component" value="Unassembled WGS sequence"/>
</dbReference>
<dbReference type="InterPro" id="IPR002931">
    <property type="entry name" value="Transglutaminase-like"/>
</dbReference>
<dbReference type="Pfam" id="PF01841">
    <property type="entry name" value="Transglut_core"/>
    <property type="match status" value="1"/>
</dbReference>
<dbReference type="PROSITE" id="PS51257">
    <property type="entry name" value="PROKAR_LIPOPROTEIN"/>
    <property type="match status" value="1"/>
</dbReference>
<dbReference type="EMBL" id="JFDO01000015">
    <property type="protein sequence ID" value="KEZ19320.1"/>
    <property type="molecule type" value="Genomic_DNA"/>
</dbReference>
<dbReference type="InterPro" id="IPR038765">
    <property type="entry name" value="Papain-like_cys_pep_sf"/>
</dbReference>
<evidence type="ECO:0000259" key="1">
    <source>
        <dbReference type="SMART" id="SM00460"/>
    </source>
</evidence>
<organism evidence="2 3">
    <name type="scientific">Mycoplasma capricolum subsp. capricolum 14232</name>
    <dbReference type="NCBI Taxonomy" id="1188238"/>
    <lineage>
        <taxon>Bacteria</taxon>
        <taxon>Bacillati</taxon>
        <taxon>Mycoplasmatota</taxon>
        <taxon>Mollicutes</taxon>
        <taxon>Mycoplasmataceae</taxon>
        <taxon>Mycoplasma</taxon>
    </lineage>
</organism>
<evidence type="ECO:0000313" key="3">
    <source>
        <dbReference type="Proteomes" id="UP000028533"/>
    </source>
</evidence>
<comment type="caution">
    <text evidence="2">The sequence shown here is derived from an EMBL/GenBank/DDBJ whole genome shotgun (WGS) entry which is preliminary data.</text>
</comment>
<dbReference type="NCBIfam" id="NF045980">
    <property type="entry name" value="MAG6410_fam_LP"/>
    <property type="match status" value="1"/>
</dbReference>
<protein>
    <recommendedName>
        <fullName evidence="1">Transglutaminase-like domain-containing protein</fullName>
    </recommendedName>
</protein>
<accession>A0A084EMX8</accession>
<feature type="domain" description="Transglutaminase-like" evidence="1">
    <location>
        <begin position="309"/>
        <end position="372"/>
    </location>
</feature>
<evidence type="ECO:0000313" key="2">
    <source>
        <dbReference type="EMBL" id="KEZ19320.1"/>
    </source>
</evidence>
<dbReference type="Gene3D" id="3.10.620.30">
    <property type="match status" value="1"/>
</dbReference>
<dbReference type="SUPFAM" id="SSF54001">
    <property type="entry name" value="Cysteine proteinases"/>
    <property type="match status" value="1"/>
</dbReference>